<keyword evidence="9 10" id="KW-0998">Cell outer membrane</keyword>
<dbReference type="SUPFAM" id="SSF56935">
    <property type="entry name" value="Porins"/>
    <property type="match status" value="1"/>
</dbReference>
<name>A0ABQ2CT94_9GAMM</name>
<evidence type="ECO:0000256" key="4">
    <source>
        <dbReference type="ARBA" id="ARBA00022692"/>
    </source>
</evidence>
<evidence type="ECO:0000256" key="3">
    <source>
        <dbReference type="ARBA" id="ARBA00022452"/>
    </source>
</evidence>
<accession>A0ABQ2CT94</accession>
<dbReference type="EMBL" id="BMNN01000006">
    <property type="protein sequence ID" value="GGJ07205.1"/>
    <property type="molecule type" value="Genomic_DNA"/>
</dbReference>
<evidence type="ECO:0000256" key="11">
    <source>
        <dbReference type="RuleBase" id="RU003357"/>
    </source>
</evidence>
<proteinExistence type="inferred from homology"/>
<dbReference type="Pfam" id="PF00593">
    <property type="entry name" value="TonB_dep_Rec_b-barrel"/>
    <property type="match status" value="1"/>
</dbReference>
<sequence>MSRNPTALHASQVAAGTLALLATSIALANQDAVRLADTVVTAAGFEQKITDAPASISVISQEDLRRNRYSNLAQALDGVEGVDIRQGTGKTGGLNISLRGMPSEYTLILIDGRRQNPGGDVTPNGFGDTNTSFMPPMSAIERIEVIRGPMSTLYGSDAIGGVVNIITKKVSREWGATASVDHVFQEDSDYGESSRINLYTSGPLVDDLVGLTLRGSFYDRDASDLTFSDGSNVSKRGASPVEGENFTVGTRLNFTPGDQHSFFVDLERGVQTYNNDDCQLGTLDGRAGGNAVAGCATLDPDTINGYKDELKFERNQVVLGHEARLGFGQWSNTLTRNVTETLGRTIPGEGVGSSYTGYPSIIVGNDRELKSTDLIFDTKLVAPLGDSHITTVGGQWWDTETEDGIAPQKFDQKSWALFAENEWRMRDDLALTLGGRYEDHDAFGGHFSPRAYLVWNTTDNWTLKGGVSRGYKTPSVNALHPGLNGISGQGTVANVGNPDLDPEISTNTEFGIYYDNLANFNANLTIFHNKFKDKIQSTSRYNCNYNGEGDEPLQVPPPADCYNLIGFDGQGEVGWDVNVDEAVTQGVEVSGKWQFAPAWNIRANYTYTDSEQKSGENKGAPLTNTPEHLITARLTWDATSQASIWLQGEYRSDRERFLQNYDNLSGANQRLLDAAGDLKAYEVFSLGGSFRATENLSFNAAIYNLLDKDFTKGTSYTLANGDPAWVSDYIQTGRSVDGTLEEGRRLWVSATYDF</sequence>
<dbReference type="Pfam" id="PF07715">
    <property type="entry name" value="Plug"/>
    <property type="match status" value="1"/>
</dbReference>
<dbReference type="InterPro" id="IPR039426">
    <property type="entry name" value="TonB-dep_rcpt-like"/>
</dbReference>
<keyword evidence="16" id="KW-1185">Reference proteome</keyword>
<reference evidence="16" key="1">
    <citation type="journal article" date="2019" name="Int. J. Syst. Evol. Microbiol.">
        <title>The Global Catalogue of Microorganisms (GCM) 10K type strain sequencing project: providing services to taxonomists for standard genome sequencing and annotation.</title>
        <authorList>
            <consortium name="The Broad Institute Genomics Platform"/>
            <consortium name="The Broad Institute Genome Sequencing Center for Infectious Disease"/>
            <person name="Wu L."/>
            <person name="Ma J."/>
        </authorList>
    </citation>
    <scope>NUCLEOTIDE SEQUENCE [LARGE SCALE GENOMIC DNA]</scope>
    <source>
        <strain evidence="16">JCM 11590</strain>
    </source>
</reference>
<keyword evidence="5 12" id="KW-0732">Signal</keyword>
<dbReference type="Gene3D" id="2.40.170.20">
    <property type="entry name" value="TonB-dependent receptor, beta-barrel domain"/>
    <property type="match status" value="1"/>
</dbReference>
<dbReference type="InterPro" id="IPR036942">
    <property type="entry name" value="Beta-barrel_TonB_sf"/>
</dbReference>
<keyword evidence="7 11" id="KW-0798">TonB box</keyword>
<keyword evidence="4 10" id="KW-0812">Transmembrane</keyword>
<dbReference type="InterPro" id="IPR037066">
    <property type="entry name" value="Plug_dom_sf"/>
</dbReference>
<dbReference type="PROSITE" id="PS52016">
    <property type="entry name" value="TONB_DEPENDENT_REC_3"/>
    <property type="match status" value="1"/>
</dbReference>
<gene>
    <name evidence="15" type="primary">bfrA</name>
    <name evidence="15" type="ORF">GCM10009083_25240</name>
</gene>
<evidence type="ECO:0000256" key="8">
    <source>
        <dbReference type="ARBA" id="ARBA00023136"/>
    </source>
</evidence>
<feature type="chain" id="PRO_5046025108" evidence="12">
    <location>
        <begin position="29"/>
        <end position="754"/>
    </location>
</feature>
<evidence type="ECO:0000256" key="7">
    <source>
        <dbReference type="ARBA" id="ARBA00023077"/>
    </source>
</evidence>
<evidence type="ECO:0000256" key="5">
    <source>
        <dbReference type="ARBA" id="ARBA00022729"/>
    </source>
</evidence>
<feature type="domain" description="TonB-dependent receptor plug" evidence="14">
    <location>
        <begin position="49"/>
        <end position="162"/>
    </location>
</feature>
<organism evidence="15 16">
    <name type="scientific">Halopseudomonas pertucinogena</name>
    <dbReference type="NCBI Taxonomy" id="86175"/>
    <lineage>
        <taxon>Bacteria</taxon>
        <taxon>Pseudomonadati</taxon>
        <taxon>Pseudomonadota</taxon>
        <taxon>Gammaproteobacteria</taxon>
        <taxon>Pseudomonadales</taxon>
        <taxon>Pseudomonadaceae</taxon>
        <taxon>Halopseudomonas</taxon>
    </lineage>
</organism>
<evidence type="ECO:0000259" key="13">
    <source>
        <dbReference type="Pfam" id="PF00593"/>
    </source>
</evidence>
<evidence type="ECO:0000256" key="12">
    <source>
        <dbReference type="SAM" id="SignalP"/>
    </source>
</evidence>
<evidence type="ECO:0000313" key="16">
    <source>
        <dbReference type="Proteomes" id="UP000633263"/>
    </source>
</evidence>
<dbReference type="Proteomes" id="UP000633263">
    <property type="component" value="Unassembled WGS sequence"/>
</dbReference>
<keyword evidence="8 10" id="KW-0472">Membrane</keyword>
<dbReference type="PANTHER" id="PTHR30069:SF53">
    <property type="entry name" value="COLICIN I RECEPTOR-RELATED"/>
    <property type="match status" value="1"/>
</dbReference>
<dbReference type="InterPro" id="IPR000531">
    <property type="entry name" value="Beta-barrel_TonB"/>
</dbReference>
<dbReference type="RefSeq" id="WP_188637009.1">
    <property type="nucleotide sequence ID" value="NZ_BMNN01000006.1"/>
</dbReference>
<keyword evidence="3 10" id="KW-1134">Transmembrane beta strand</keyword>
<feature type="domain" description="TonB-dependent receptor-like beta-barrel" evidence="13">
    <location>
        <begin position="287"/>
        <end position="705"/>
    </location>
</feature>
<dbReference type="PANTHER" id="PTHR30069">
    <property type="entry name" value="TONB-DEPENDENT OUTER MEMBRANE RECEPTOR"/>
    <property type="match status" value="1"/>
</dbReference>
<evidence type="ECO:0000256" key="6">
    <source>
        <dbReference type="ARBA" id="ARBA00023065"/>
    </source>
</evidence>
<comment type="subcellular location">
    <subcellularLocation>
        <location evidence="1 10">Cell outer membrane</location>
        <topology evidence="1 10">Multi-pass membrane protein</topology>
    </subcellularLocation>
</comment>
<protein>
    <submittedName>
        <fullName evidence="15">Exogenous ferric siderophore receptor</fullName>
    </submittedName>
</protein>
<dbReference type="Gene3D" id="2.170.130.10">
    <property type="entry name" value="TonB-dependent receptor, plug domain"/>
    <property type="match status" value="1"/>
</dbReference>
<evidence type="ECO:0000256" key="10">
    <source>
        <dbReference type="PROSITE-ProRule" id="PRU01360"/>
    </source>
</evidence>
<keyword evidence="6" id="KW-0406">Ion transport</keyword>
<dbReference type="CDD" id="cd01347">
    <property type="entry name" value="ligand_gated_channel"/>
    <property type="match status" value="1"/>
</dbReference>
<keyword evidence="15" id="KW-0675">Receptor</keyword>
<comment type="caution">
    <text evidence="15">The sequence shown here is derived from an EMBL/GenBank/DDBJ whole genome shotgun (WGS) entry which is preliminary data.</text>
</comment>
<keyword evidence="2 10" id="KW-0813">Transport</keyword>
<feature type="signal peptide" evidence="12">
    <location>
        <begin position="1"/>
        <end position="28"/>
    </location>
</feature>
<evidence type="ECO:0000259" key="14">
    <source>
        <dbReference type="Pfam" id="PF07715"/>
    </source>
</evidence>
<dbReference type="InterPro" id="IPR012910">
    <property type="entry name" value="Plug_dom"/>
</dbReference>
<evidence type="ECO:0000256" key="2">
    <source>
        <dbReference type="ARBA" id="ARBA00022448"/>
    </source>
</evidence>
<evidence type="ECO:0000313" key="15">
    <source>
        <dbReference type="EMBL" id="GGJ07205.1"/>
    </source>
</evidence>
<evidence type="ECO:0000256" key="1">
    <source>
        <dbReference type="ARBA" id="ARBA00004571"/>
    </source>
</evidence>
<comment type="similarity">
    <text evidence="10 11">Belongs to the TonB-dependent receptor family.</text>
</comment>
<evidence type="ECO:0000256" key="9">
    <source>
        <dbReference type="ARBA" id="ARBA00023237"/>
    </source>
</evidence>